<reference evidence="9 10" key="1">
    <citation type="submission" date="2019-08" db="EMBL/GenBank/DDBJ databases">
        <title>Hyperibacter terrae gen. nov., sp. nov. and Hyperibacter viscosus sp. nov., two new members in the family Rhodospirillaceae isolated from the rhizosphere of Hypericum perforatum.</title>
        <authorList>
            <person name="Noviana Z."/>
        </authorList>
    </citation>
    <scope>NUCLEOTIDE SEQUENCE [LARGE SCALE GENOMIC DNA]</scope>
    <source>
        <strain evidence="9 10">R5913</strain>
    </source>
</reference>
<dbReference type="KEGG" id="htq:FRZ44_00810"/>
<feature type="transmembrane region" description="Helical" evidence="8">
    <location>
        <begin position="314"/>
        <end position="336"/>
    </location>
</feature>
<keyword evidence="6 8" id="KW-0472">Membrane</keyword>
<evidence type="ECO:0000256" key="2">
    <source>
        <dbReference type="ARBA" id="ARBA00005262"/>
    </source>
</evidence>
<feature type="transmembrane region" description="Helical" evidence="8">
    <location>
        <begin position="343"/>
        <end position="369"/>
    </location>
</feature>
<dbReference type="Proteomes" id="UP000326202">
    <property type="component" value="Chromosome"/>
</dbReference>
<feature type="transmembrane region" description="Helical" evidence="8">
    <location>
        <begin position="389"/>
        <end position="411"/>
    </location>
</feature>
<feature type="transmembrane region" description="Helical" evidence="8">
    <location>
        <begin position="129"/>
        <end position="152"/>
    </location>
</feature>
<evidence type="ECO:0000256" key="1">
    <source>
        <dbReference type="ARBA" id="ARBA00004651"/>
    </source>
</evidence>
<keyword evidence="10" id="KW-1185">Reference proteome</keyword>
<dbReference type="AlphaFoldDB" id="A0A5J6MJC9"/>
<evidence type="ECO:0000313" key="10">
    <source>
        <dbReference type="Proteomes" id="UP000326202"/>
    </source>
</evidence>
<dbReference type="Pfam" id="PF02417">
    <property type="entry name" value="Chromate_transp"/>
    <property type="match status" value="2"/>
</dbReference>
<comment type="subcellular location">
    <subcellularLocation>
        <location evidence="1">Cell membrane</location>
        <topology evidence="1">Multi-pass membrane protein</topology>
    </subcellularLocation>
</comment>
<keyword evidence="4 8" id="KW-0812">Transmembrane</keyword>
<comment type="similarity">
    <text evidence="2">Belongs to the chromate ion transporter (CHR) (TC 2.A.51) family.</text>
</comment>
<dbReference type="GO" id="GO:0005886">
    <property type="term" value="C:plasma membrane"/>
    <property type="evidence" value="ECO:0007669"/>
    <property type="project" value="UniProtKB-SubCell"/>
</dbReference>
<feature type="transmembrane region" description="Helical" evidence="8">
    <location>
        <begin position="454"/>
        <end position="473"/>
    </location>
</feature>
<accession>A0A5J6MJC9</accession>
<feature type="transmembrane region" description="Helical" evidence="8">
    <location>
        <begin position="432"/>
        <end position="448"/>
    </location>
</feature>
<sequence>MAPSSTGRYTRDRMSPAPNDSSSHGVSLAAAFRVWLRVALLSFGGPAGQIAVMHRILVEEKHWISETRFLHALNYCMLLPGPEAQQLATYVGWLMHRTRGGLMAGGLFVLPGAIAIMALSYVYAGWGHLPVITALFFGLKAAVLAIVLEAVVRIGRRILKSRVMIAIAALAFLAIFFVGVPFPAIIASAALLGFAGARFGWPAFLPPVGKNGAGMANAADDGSLLGETAPDHARPSTARSLRTAAIWLTIWLGPLLVLLLVFGPADVFSQIAVFFSKMAMVTFGGAYAVLSYVAQQAVEHYGWLKPGEMLDGLGMAETTPGPLIMVLQFVGFMAAYRDAGSLLPMLAGTLGGLLATWMTFAPCFLWIFLGAPFIESLRGNKALNGALSAVTAAVVGVILNLAIWFAIHALFAQTIPVRVLGLSFDRPVPGSLRPWALILSLVAIAAIFRLKIGMLPTLALCSAAGVGLYLLGVKG</sequence>
<dbReference type="EMBL" id="CP042906">
    <property type="protein sequence ID" value="QEX14806.1"/>
    <property type="molecule type" value="Genomic_DNA"/>
</dbReference>
<dbReference type="PANTHER" id="PTHR33567:SF3">
    <property type="entry name" value="CHROMATE ION TRANSPORTER (EUROFUNG)"/>
    <property type="match status" value="1"/>
</dbReference>
<feature type="transmembrane region" description="Helical" evidence="8">
    <location>
        <begin position="244"/>
        <end position="262"/>
    </location>
</feature>
<name>A0A5J6MJC9_9PROT</name>
<proteinExistence type="inferred from homology"/>
<dbReference type="PANTHER" id="PTHR33567">
    <property type="entry name" value="CHROMATE ION TRANSPORTER (EUROFUNG)"/>
    <property type="match status" value="1"/>
</dbReference>
<keyword evidence="5 8" id="KW-1133">Transmembrane helix</keyword>
<keyword evidence="3" id="KW-1003">Cell membrane</keyword>
<evidence type="ECO:0000256" key="8">
    <source>
        <dbReference type="SAM" id="Phobius"/>
    </source>
</evidence>
<dbReference type="GO" id="GO:0015109">
    <property type="term" value="F:chromate transmembrane transporter activity"/>
    <property type="evidence" value="ECO:0007669"/>
    <property type="project" value="InterPro"/>
</dbReference>
<evidence type="ECO:0000256" key="4">
    <source>
        <dbReference type="ARBA" id="ARBA00022692"/>
    </source>
</evidence>
<feature type="transmembrane region" description="Helical" evidence="8">
    <location>
        <begin position="102"/>
        <end position="123"/>
    </location>
</feature>
<dbReference type="NCBIfam" id="TIGR00937">
    <property type="entry name" value="2A51"/>
    <property type="match status" value="1"/>
</dbReference>
<dbReference type="OrthoDB" id="8969999at2"/>
<dbReference type="InterPro" id="IPR003370">
    <property type="entry name" value="Chromate_transpt"/>
</dbReference>
<evidence type="ECO:0000256" key="6">
    <source>
        <dbReference type="ARBA" id="ARBA00023136"/>
    </source>
</evidence>
<gene>
    <name evidence="9" type="ORF">FRZ44_00810</name>
</gene>
<dbReference type="PIRSF" id="PIRSF004810">
    <property type="entry name" value="ChrA"/>
    <property type="match status" value="1"/>
</dbReference>
<dbReference type="InterPro" id="IPR014047">
    <property type="entry name" value="Chr_Tranpt_l_chain"/>
</dbReference>
<feature type="transmembrane region" description="Helical" evidence="8">
    <location>
        <begin position="274"/>
        <end position="294"/>
    </location>
</feature>
<protein>
    <submittedName>
        <fullName evidence="9">Chromate transporter</fullName>
    </submittedName>
</protein>
<evidence type="ECO:0000256" key="5">
    <source>
        <dbReference type="ARBA" id="ARBA00022989"/>
    </source>
</evidence>
<evidence type="ECO:0000313" key="9">
    <source>
        <dbReference type="EMBL" id="QEX14806.1"/>
    </source>
</evidence>
<evidence type="ECO:0000256" key="3">
    <source>
        <dbReference type="ARBA" id="ARBA00022475"/>
    </source>
</evidence>
<organism evidence="9 10">
    <name type="scientific">Hypericibacter terrae</name>
    <dbReference type="NCBI Taxonomy" id="2602015"/>
    <lineage>
        <taxon>Bacteria</taxon>
        <taxon>Pseudomonadati</taxon>
        <taxon>Pseudomonadota</taxon>
        <taxon>Alphaproteobacteria</taxon>
        <taxon>Rhodospirillales</taxon>
        <taxon>Dongiaceae</taxon>
        <taxon>Hypericibacter</taxon>
    </lineage>
</organism>
<feature type="region of interest" description="Disordered" evidence="7">
    <location>
        <begin position="1"/>
        <end position="24"/>
    </location>
</feature>
<feature type="transmembrane region" description="Helical" evidence="8">
    <location>
        <begin position="164"/>
        <end position="197"/>
    </location>
</feature>
<evidence type="ECO:0000256" key="7">
    <source>
        <dbReference type="SAM" id="MobiDB-lite"/>
    </source>
</evidence>